<keyword evidence="2 3" id="KW-0040">ANK repeat</keyword>
<evidence type="ECO:0008006" key="6">
    <source>
        <dbReference type="Google" id="ProtNLM"/>
    </source>
</evidence>
<feature type="repeat" description="ANK" evidence="3">
    <location>
        <begin position="350"/>
        <end position="382"/>
    </location>
</feature>
<dbReference type="PRINTS" id="PR01415">
    <property type="entry name" value="ANKYRIN"/>
</dbReference>
<dbReference type="AlphaFoldDB" id="A0A7R9WK65"/>
<organism evidence="5">
    <name type="scientific">Pseudictyota dubia</name>
    <dbReference type="NCBI Taxonomy" id="2749911"/>
    <lineage>
        <taxon>Eukaryota</taxon>
        <taxon>Sar</taxon>
        <taxon>Stramenopiles</taxon>
        <taxon>Ochrophyta</taxon>
        <taxon>Bacillariophyta</taxon>
        <taxon>Mediophyceae</taxon>
        <taxon>Biddulphiophycidae</taxon>
        <taxon>Eupodiscales</taxon>
        <taxon>Odontellaceae</taxon>
        <taxon>Pseudictyota</taxon>
    </lineage>
</organism>
<dbReference type="PROSITE" id="PS50297">
    <property type="entry name" value="ANK_REP_REGION"/>
    <property type="match status" value="6"/>
</dbReference>
<protein>
    <recommendedName>
        <fullName evidence="6">Ankyrin</fullName>
    </recommendedName>
</protein>
<accession>A0A7R9WK65</accession>
<dbReference type="InterPro" id="IPR051165">
    <property type="entry name" value="Multifunctional_ANK_Repeat"/>
</dbReference>
<evidence type="ECO:0000256" key="1">
    <source>
        <dbReference type="ARBA" id="ARBA00022737"/>
    </source>
</evidence>
<dbReference type="SUPFAM" id="SSF48403">
    <property type="entry name" value="Ankyrin repeat"/>
    <property type="match status" value="2"/>
</dbReference>
<keyword evidence="1" id="KW-0677">Repeat</keyword>
<evidence type="ECO:0000256" key="4">
    <source>
        <dbReference type="SAM" id="MobiDB-lite"/>
    </source>
</evidence>
<feature type="repeat" description="ANK" evidence="3">
    <location>
        <begin position="72"/>
        <end position="104"/>
    </location>
</feature>
<sequence>MSNGGFTPVIIASAHGHADAVKYLISEAGADPAKVNENGVTSLMYAAASGMVEVMKVLLDVGGMEVDGAHSNGGTALIEAATGNSSESVEFLLERGAKVDVKDLDGVTPLMAVASQGNVKGMESVLTHLTKLMNEDQLKEHINLASLSGGTSVMFSAAGGHPACTKRLIELGADVNEIAQATPEYLDKLAKMIEEGTYQEDEPHVDGVTAVHVAAQGGHIEDVKLLVEAGADVTVLDDEDRTPLLLAVKGNYGEVASVLVEAGADPDTPYVDDDGDSHNLLMDAIIVENAEFALLLIEHGANLYHEDDHKVSTLLQASHRGMSEVVQKLLEKYSGEDSPKEGWVDSPSDEGITPLIAASSEGHADIVPLLLKAGANPGAKDRDETTSLMAASARGHVEIVELLLGAGASANDQNVDGHTALMFAYNGKNQVETLWERFNQFVPDKSKSSSTTEGGGEADADDEEEELDDGGTGAILQAALSNHTKMIDVLLANGADESIKDKEGHAARDFDYHPEADSEVLDAEREAERKRDESRNEL</sequence>
<feature type="repeat" description="ANK" evidence="3">
    <location>
        <begin position="470"/>
        <end position="502"/>
    </location>
</feature>
<dbReference type="Gene3D" id="1.25.40.20">
    <property type="entry name" value="Ankyrin repeat-containing domain"/>
    <property type="match status" value="5"/>
</dbReference>
<feature type="repeat" description="ANK" evidence="3">
    <location>
        <begin position="239"/>
        <end position="271"/>
    </location>
</feature>
<dbReference type="InterPro" id="IPR002110">
    <property type="entry name" value="Ankyrin_rpt"/>
</dbReference>
<gene>
    <name evidence="5" type="ORF">TDUB1175_LOCUS24275</name>
</gene>
<feature type="repeat" description="ANK" evidence="3">
    <location>
        <begin position="148"/>
        <end position="180"/>
    </location>
</feature>
<dbReference type="InterPro" id="IPR036770">
    <property type="entry name" value="Ankyrin_rpt-contain_sf"/>
</dbReference>
<feature type="compositionally biased region" description="Acidic residues" evidence="4">
    <location>
        <begin position="456"/>
        <end position="469"/>
    </location>
</feature>
<dbReference type="Pfam" id="PF12796">
    <property type="entry name" value="Ank_2"/>
    <property type="match status" value="3"/>
</dbReference>
<feature type="region of interest" description="Disordered" evidence="4">
    <location>
        <begin position="502"/>
        <end position="538"/>
    </location>
</feature>
<dbReference type="PANTHER" id="PTHR24123">
    <property type="entry name" value="ANKYRIN REPEAT-CONTAINING"/>
    <property type="match status" value="1"/>
</dbReference>
<evidence type="ECO:0000256" key="3">
    <source>
        <dbReference type="PROSITE-ProRule" id="PRU00023"/>
    </source>
</evidence>
<feature type="region of interest" description="Disordered" evidence="4">
    <location>
        <begin position="444"/>
        <end position="469"/>
    </location>
</feature>
<reference evidence="5" key="1">
    <citation type="submission" date="2021-01" db="EMBL/GenBank/DDBJ databases">
        <authorList>
            <person name="Corre E."/>
            <person name="Pelletier E."/>
            <person name="Niang G."/>
            <person name="Scheremetjew M."/>
            <person name="Finn R."/>
            <person name="Kale V."/>
            <person name="Holt S."/>
            <person name="Cochrane G."/>
            <person name="Meng A."/>
            <person name="Brown T."/>
            <person name="Cohen L."/>
        </authorList>
    </citation>
    <scope>NUCLEOTIDE SEQUENCE</scope>
    <source>
        <strain evidence="5">CCMP147</strain>
    </source>
</reference>
<feature type="repeat" description="ANK" evidence="3">
    <location>
        <begin position="206"/>
        <end position="238"/>
    </location>
</feature>
<proteinExistence type="predicted"/>
<evidence type="ECO:0000256" key="2">
    <source>
        <dbReference type="ARBA" id="ARBA00023043"/>
    </source>
</evidence>
<feature type="repeat" description="ANK" evidence="3">
    <location>
        <begin position="383"/>
        <end position="415"/>
    </location>
</feature>
<feature type="repeat" description="ANK" evidence="3">
    <location>
        <begin position="38"/>
        <end position="62"/>
    </location>
</feature>
<evidence type="ECO:0000313" key="5">
    <source>
        <dbReference type="EMBL" id="CAD8325855.1"/>
    </source>
</evidence>
<name>A0A7R9WK65_9STRA</name>
<dbReference type="PANTHER" id="PTHR24123:SF33">
    <property type="entry name" value="PROTEIN HOS4"/>
    <property type="match status" value="1"/>
</dbReference>
<dbReference type="PROSITE" id="PS50088">
    <property type="entry name" value="ANK_REPEAT"/>
    <property type="match status" value="8"/>
</dbReference>
<dbReference type="EMBL" id="HBED01048194">
    <property type="protein sequence ID" value="CAD8325855.1"/>
    <property type="molecule type" value="Transcribed_RNA"/>
</dbReference>
<dbReference type="SMART" id="SM00248">
    <property type="entry name" value="ANK"/>
    <property type="match status" value="11"/>
</dbReference>